<dbReference type="CDD" id="cd06267">
    <property type="entry name" value="PBP1_LacI_sugar_binding-like"/>
    <property type="match status" value="1"/>
</dbReference>
<dbReference type="EMBL" id="CAFBQN010000120">
    <property type="protein sequence ID" value="CAB5062363.1"/>
    <property type="molecule type" value="Genomic_DNA"/>
</dbReference>
<keyword evidence="1" id="KW-0805">Transcription regulation</keyword>
<keyword evidence="3" id="KW-0804">Transcription</keyword>
<evidence type="ECO:0000256" key="3">
    <source>
        <dbReference type="ARBA" id="ARBA00023163"/>
    </source>
</evidence>
<name>A0A6J7U8S0_9ZZZZ</name>
<protein>
    <submittedName>
        <fullName evidence="5">Unannotated protein</fullName>
    </submittedName>
</protein>
<feature type="domain" description="Transcriptional regulator LacI/GalR-like sensor" evidence="4">
    <location>
        <begin position="113"/>
        <end position="274"/>
    </location>
</feature>
<dbReference type="AlphaFoldDB" id="A0A6J7U8S0"/>
<dbReference type="GO" id="GO:0003700">
    <property type="term" value="F:DNA-binding transcription factor activity"/>
    <property type="evidence" value="ECO:0007669"/>
    <property type="project" value="TreeGrafter"/>
</dbReference>
<dbReference type="Pfam" id="PF13377">
    <property type="entry name" value="Peripla_BP_3"/>
    <property type="match status" value="1"/>
</dbReference>
<dbReference type="InterPro" id="IPR046335">
    <property type="entry name" value="LacI/GalR-like_sensor"/>
</dbReference>
<evidence type="ECO:0000259" key="4">
    <source>
        <dbReference type="Pfam" id="PF13377"/>
    </source>
</evidence>
<evidence type="ECO:0000256" key="2">
    <source>
        <dbReference type="ARBA" id="ARBA00023125"/>
    </source>
</evidence>
<reference evidence="5" key="1">
    <citation type="submission" date="2020-05" db="EMBL/GenBank/DDBJ databases">
        <authorList>
            <person name="Chiriac C."/>
            <person name="Salcher M."/>
            <person name="Ghai R."/>
            <person name="Kavagutti S V."/>
        </authorList>
    </citation>
    <scope>NUCLEOTIDE SEQUENCE</scope>
</reference>
<dbReference type="PANTHER" id="PTHR30146">
    <property type="entry name" value="LACI-RELATED TRANSCRIPTIONAL REPRESSOR"/>
    <property type="match status" value="1"/>
</dbReference>
<dbReference type="InterPro" id="IPR028082">
    <property type="entry name" value="Peripla_BP_I"/>
</dbReference>
<accession>A0A6J7U8S0</accession>
<evidence type="ECO:0000313" key="5">
    <source>
        <dbReference type="EMBL" id="CAB5062363.1"/>
    </source>
</evidence>
<dbReference type="GO" id="GO:0000976">
    <property type="term" value="F:transcription cis-regulatory region binding"/>
    <property type="evidence" value="ECO:0007669"/>
    <property type="project" value="TreeGrafter"/>
</dbReference>
<dbReference type="SUPFAM" id="SSF53822">
    <property type="entry name" value="Periplasmic binding protein-like I"/>
    <property type="match status" value="1"/>
</dbReference>
<sequence length="277" mass="30111">MRQSEQICLSFDDLSNPAYVLMTRGVGQALSSSKYRLILSSAFSSVEEIVKHLETMGRGFADGLIISPIYADARITTLISQLKMPVVLVGTMPEGLDVDNVYVNSAAGVDMAIDHLIDIGRKRIALINGPVVTNPGRRRKAAFEKALKKNKLAFSDASIIQADAFSTQAGFEAVTNIKELKKFDAIICANDQLAAGVMKFCVDNEIDIPSDIALIGIDNIELASLLRPTLTSVDLRAEERGQIAANLMLDRLANPDRASKQIEVHPRLVIRQSTVAS</sequence>
<dbReference type="PANTHER" id="PTHR30146:SF109">
    <property type="entry name" value="HTH-TYPE TRANSCRIPTIONAL REGULATOR GALS"/>
    <property type="match status" value="1"/>
</dbReference>
<evidence type="ECO:0000256" key="1">
    <source>
        <dbReference type="ARBA" id="ARBA00023015"/>
    </source>
</evidence>
<proteinExistence type="predicted"/>
<keyword evidence="2" id="KW-0238">DNA-binding</keyword>
<gene>
    <name evidence="5" type="ORF">UFOPK4319_01107</name>
</gene>
<organism evidence="5">
    <name type="scientific">freshwater metagenome</name>
    <dbReference type="NCBI Taxonomy" id="449393"/>
    <lineage>
        <taxon>unclassified sequences</taxon>
        <taxon>metagenomes</taxon>
        <taxon>ecological metagenomes</taxon>
    </lineage>
</organism>
<dbReference type="Gene3D" id="3.40.50.2300">
    <property type="match status" value="2"/>
</dbReference>